<dbReference type="GO" id="GO:0046076">
    <property type="term" value="P:dTTP catabolic process"/>
    <property type="evidence" value="ECO:0007669"/>
    <property type="project" value="TreeGrafter"/>
</dbReference>
<accession>A0A381VVH4</accession>
<dbReference type="FunFam" id="1.10.287.1080:FF:000003">
    <property type="entry name" value="Nucleoside triphosphate pyrophosphohydrolase"/>
    <property type="match status" value="1"/>
</dbReference>
<dbReference type="GO" id="GO:0047429">
    <property type="term" value="F:nucleoside triphosphate diphosphatase activity"/>
    <property type="evidence" value="ECO:0007669"/>
    <property type="project" value="InterPro"/>
</dbReference>
<dbReference type="GO" id="GO:0006203">
    <property type="term" value="P:dGTP catabolic process"/>
    <property type="evidence" value="ECO:0007669"/>
    <property type="project" value="TreeGrafter"/>
</dbReference>
<dbReference type="FunFam" id="1.10.287.1080:FF:000001">
    <property type="entry name" value="Nucleoside triphosphate pyrophosphohydrolase"/>
    <property type="match status" value="1"/>
</dbReference>
<dbReference type="GO" id="GO:0046047">
    <property type="term" value="P:TTP catabolic process"/>
    <property type="evidence" value="ECO:0007669"/>
    <property type="project" value="TreeGrafter"/>
</dbReference>
<dbReference type="InterPro" id="IPR011551">
    <property type="entry name" value="NTP_PyrPHydrolase_MazG"/>
</dbReference>
<dbReference type="Pfam" id="PF03819">
    <property type="entry name" value="MazG"/>
    <property type="match status" value="2"/>
</dbReference>
<evidence type="ECO:0000259" key="1">
    <source>
        <dbReference type="Pfam" id="PF03819"/>
    </source>
</evidence>
<dbReference type="GO" id="GO:0046081">
    <property type="term" value="P:dUTP catabolic process"/>
    <property type="evidence" value="ECO:0007669"/>
    <property type="project" value="TreeGrafter"/>
</dbReference>
<dbReference type="InterPro" id="IPR048015">
    <property type="entry name" value="NTP-PPase_MazG-like_N"/>
</dbReference>
<dbReference type="GO" id="GO:0046052">
    <property type="term" value="P:UTP catabolic process"/>
    <property type="evidence" value="ECO:0007669"/>
    <property type="project" value="TreeGrafter"/>
</dbReference>
<dbReference type="SUPFAM" id="SSF101386">
    <property type="entry name" value="all-alpha NTP pyrophosphatases"/>
    <property type="match status" value="2"/>
</dbReference>
<dbReference type="CDD" id="cd11528">
    <property type="entry name" value="NTP-PPase_MazG_Nterm"/>
    <property type="match status" value="1"/>
</dbReference>
<feature type="domain" description="NTP pyrophosphohydrolase MazG-like" evidence="1">
    <location>
        <begin position="32"/>
        <end position="105"/>
    </location>
</feature>
<dbReference type="CDD" id="cd11529">
    <property type="entry name" value="NTP-PPase_MazG_Cterm"/>
    <property type="match status" value="1"/>
</dbReference>
<organism evidence="2">
    <name type="scientific">marine metagenome</name>
    <dbReference type="NCBI Taxonomy" id="408172"/>
    <lineage>
        <taxon>unclassified sequences</taxon>
        <taxon>metagenomes</taxon>
        <taxon>ecological metagenomes</taxon>
    </lineage>
</organism>
<dbReference type="AlphaFoldDB" id="A0A381VVH4"/>
<dbReference type="GO" id="GO:0046061">
    <property type="term" value="P:dATP catabolic process"/>
    <property type="evidence" value="ECO:0007669"/>
    <property type="project" value="TreeGrafter"/>
</dbReference>
<dbReference type="InterPro" id="IPR004518">
    <property type="entry name" value="MazG-like_dom"/>
</dbReference>
<dbReference type="EMBL" id="UINC01009733">
    <property type="protein sequence ID" value="SVA43583.1"/>
    <property type="molecule type" value="Genomic_DNA"/>
</dbReference>
<dbReference type="NCBIfam" id="TIGR00444">
    <property type="entry name" value="mazG"/>
    <property type="match status" value="1"/>
</dbReference>
<dbReference type="PANTHER" id="PTHR30522">
    <property type="entry name" value="NUCLEOSIDE TRIPHOSPHATE PYROPHOSPHOHYDROLASE"/>
    <property type="match status" value="1"/>
</dbReference>
<proteinExistence type="predicted"/>
<dbReference type="PANTHER" id="PTHR30522:SF0">
    <property type="entry name" value="NUCLEOSIDE TRIPHOSPHATE PYROPHOSPHOHYDROLASE"/>
    <property type="match status" value="1"/>
</dbReference>
<sequence length="268" mass="31289">MDKKTISKKFIDLLEIVEKLRGPDGCPWDQEQTHETLLPYFLEEAYEVMESIDGKDWDTLEEELGDILLHVVMQAQISKENERFNIYDSLNNVNKKLIRRHPHVFGDKKAEASFHAKQNWEAAKHKEKGRSSRLDGVPSTLPALLQSQRLQEKASFVGFDWENIDDVWNKMHEEIDELRKARESENIDHVREEIGDVLFTIINVSRFLGVSGEDALRRANRKFIHRFQAIEEELKLRGKTIDDSSLEEMNEIWDTIKKDDLISLSNSQ</sequence>
<dbReference type="GO" id="GO:0006950">
    <property type="term" value="P:response to stress"/>
    <property type="evidence" value="ECO:0007669"/>
    <property type="project" value="UniProtKB-ARBA"/>
</dbReference>
<evidence type="ECO:0000313" key="2">
    <source>
        <dbReference type="EMBL" id="SVA43583.1"/>
    </source>
</evidence>
<dbReference type="Gene3D" id="1.10.287.1080">
    <property type="entry name" value="MazG-like"/>
    <property type="match status" value="2"/>
</dbReference>
<dbReference type="NCBIfam" id="NF007113">
    <property type="entry name" value="PRK09562.1"/>
    <property type="match status" value="1"/>
</dbReference>
<gene>
    <name evidence="2" type="ORF">METZ01_LOCUS96437</name>
</gene>
<dbReference type="InterPro" id="IPR048011">
    <property type="entry name" value="NTP-PPase_MazG-like_C"/>
</dbReference>
<protein>
    <recommendedName>
        <fullName evidence="1">NTP pyrophosphohydrolase MazG-like domain-containing protein</fullName>
    </recommendedName>
</protein>
<name>A0A381VVH4_9ZZZZ</name>
<reference evidence="2" key="1">
    <citation type="submission" date="2018-05" db="EMBL/GenBank/DDBJ databases">
        <authorList>
            <person name="Lanie J.A."/>
            <person name="Ng W.-L."/>
            <person name="Kazmierczak K.M."/>
            <person name="Andrzejewski T.M."/>
            <person name="Davidsen T.M."/>
            <person name="Wayne K.J."/>
            <person name="Tettelin H."/>
            <person name="Glass J.I."/>
            <person name="Rusch D."/>
            <person name="Podicherti R."/>
            <person name="Tsui H.-C.T."/>
            <person name="Winkler M.E."/>
        </authorList>
    </citation>
    <scope>NUCLEOTIDE SEQUENCE</scope>
</reference>
<feature type="domain" description="NTP pyrophosphohydrolase MazG-like" evidence="1">
    <location>
        <begin position="171"/>
        <end position="226"/>
    </location>
</feature>